<evidence type="ECO:0000313" key="4">
    <source>
        <dbReference type="EMBL" id="MEF3081352.1"/>
    </source>
</evidence>
<reference evidence="4 5" key="1">
    <citation type="submission" date="2024-01" db="EMBL/GenBank/DDBJ databases">
        <title>Novel species of the genus Luteimonas isolated from rivers.</title>
        <authorList>
            <person name="Lu H."/>
        </authorList>
    </citation>
    <scope>NUCLEOTIDE SEQUENCE [LARGE SCALE GENOMIC DNA]</scope>
    <source>
        <strain evidence="4 5">SMYT11W</strain>
    </source>
</reference>
<evidence type="ECO:0000313" key="5">
    <source>
        <dbReference type="Proteomes" id="UP001358324"/>
    </source>
</evidence>
<dbReference type="Gene3D" id="3.40.50.1820">
    <property type="entry name" value="alpha/beta hydrolase"/>
    <property type="match status" value="1"/>
</dbReference>
<keyword evidence="1 4" id="KW-0378">Hydrolase</keyword>
<dbReference type="Pfam" id="PF07859">
    <property type="entry name" value="Abhydrolase_3"/>
    <property type="match status" value="1"/>
</dbReference>
<evidence type="ECO:0000256" key="2">
    <source>
        <dbReference type="SAM" id="SignalP"/>
    </source>
</evidence>
<feature type="domain" description="Alpha/beta hydrolase fold-3" evidence="3">
    <location>
        <begin position="162"/>
        <end position="311"/>
    </location>
</feature>
<accession>A0ABU7WC77</accession>
<organism evidence="4 5">
    <name type="scientific">Luteimonas flava</name>
    <dbReference type="NCBI Taxonomy" id="3115822"/>
    <lineage>
        <taxon>Bacteria</taxon>
        <taxon>Pseudomonadati</taxon>
        <taxon>Pseudomonadota</taxon>
        <taxon>Gammaproteobacteria</taxon>
        <taxon>Lysobacterales</taxon>
        <taxon>Lysobacteraceae</taxon>
        <taxon>Luteimonas</taxon>
    </lineage>
</organism>
<dbReference type="PANTHER" id="PTHR48081">
    <property type="entry name" value="AB HYDROLASE SUPERFAMILY PROTEIN C4A8.06C"/>
    <property type="match status" value="1"/>
</dbReference>
<dbReference type="InterPro" id="IPR050300">
    <property type="entry name" value="GDXG_lipolytic_enzyme"/>
</dbReference>
<protein>
    <submittedName>
        <fullName evidence="4">Alpha/beta hydrolase</fullName>
    </submittedName>
</protein>
<proteinExistence type="predicted"/>
<evidence type="ECO:0000259" key="3">
    <source>
        <dbReference type="Pfam" id="PF07859"/>
    </source>
</evidence>
<dbReference type="EMBL" id="JAZHBM010000001">
    <property type="protein sequence ID" value="MEF3081352.1"/>
    <property type="molecule type" value="Genomic_DNA"/>
</dbReference>
<name>A0ABU7WC77_9GAMM</name>
<dbReference type="GO" id="GO:0016787">
    <property type="term" value="F:hydrolase activity"/>
    <property type="evidence" value="ECO:0007669"/>
    <property type="project" value="UniProtKB-KW"/>
</dbReference>
<dbReference type="Proteomes" id="UP001358324">
    <property type="component" value="Unassembled WGS sequence"/>
</dbReference>
<dbReference type="PANTHER" id="PTHR48081:SF6">
    <property type="entry name" value="PEPTIDASE S9 PROLYL OLIGOPEPTIDASE CATALYTIC DOMAIN-CONTAINING PROTEIN"/>
    <property type="match status" value="1"/>
</dbReference>
<gene>
    <name evidence="4" type="ORF">V3391_03895</name>
</gene>
<feature type="chain" id="PRO_5046120959" evidence="2">
    <location>
        <begin position="27"/>
        <end position="337"/>
    </location>
</feature>
<sequence length="337" mass="35816">MKRAIRILLGFGGAMLASVLPVYGTAQVVPGAPSTDVPAQNGTQAAAPSMAYWREVPLWPDDSPVLQAGIAALAHESWALTHPSMLVYRPAARAPGAAVLVFPGGGYKALGIGPNSSLGLYGSDVCKWLTDAGITCVLVKYRVPNTGCNWNPVTKRHESPSIPMALQDAQRAMSLVRHNAAEWGIDPDHIGVMGFSAGGNLAVLSSTAFASRTYAPADAADAVSLRPDFAIPVYAGHMTMEHKNLRPKDSPAARALNTDIVVSAAVPPTLLIHAKDDAVDPVAYSEVYDHALREAGGNVTLIRYETGGHAFGVRRNGTDSDRWTQDAMRWLDDIGMR</sequence>
<dbReference type="SUPFAM" id="SSF53474">
    <property type="entry name" value="alpha/beta-Hydrolases"/>
    <property type="match status" value="1"/>
</dbReference>
<dbReference type="InterPro" id="IPR029058">
    <property type="entry name" value="AB_hydrolase_fold"/>
</dbReference>
<comment type="caution">
    <text evidence="4">The sequence shown here is derived from an EMBL/GenBank/DDBJ whole genome shotgun (WGS) entry which is preliminary data.</text>
</comment>
<feature type="signal peptide" evidence="2">
    <location>
        <begin position="1"/>
        <end position="26"/>
    </location>
</feature>
<keyword evidence="2" id="KW-0732">Signal</keyword>
<dbReference type="InterPro" id="IPR013094">
    <property type="entry name" value="AB_hydrolase_3"/>
</dbReference>
<dbReference type="RefSeq" id="WP_332077085.1">
    <property type="nucleotide sequence ID" value="NZ_JAZHBM010000001.1"/>
</dbReference>
<keyword evidence="5" id="KW-1185">Reference proteome</keyword>
<evidence type="ECO:0000256" key="1">
    <source>
        <dbReference type="ARBA" id="ARBA00022801"/>
    </source>
</evidence>